<feature type="chain" id="PRO_5045416951" evidence="2">
    <location>
        <begin position="19"/>
        <end position="281"/>
    </location>
</feature>
<feature type="compositionally biased region" description="Pro residues" evidence="1">
    <location>
        <begin position="169"/>
        <end position="179"/>
    </location>
</feature>
<evidence type="ECO:0000256" key="2">
    <source>
        <dbReference type="SAM" id="SignalP"/>
    </source>
</evidence>
<proteinExistence type="predicted"/>
<dbReference type="EMBL" id="JBHSEH010000007">
    <property type="protein sequence ID" value="MFC4426353.1"/>
    <property type="molecule type" value="Genomic_DNA"/>
</dbReference>
<feature type="compositionally biased region" description="Low complexity" evidence="1">
    <location>
        <begin position="148"/>
        <end position="168"/>
    </location>
</feature>
<evidence type="ECO:0000313" key="3">
    <source>
        <dbReference type="EMBL" id="MFC4426353.1"/>
    </source>
</evidence>
<sequence>MNRTLMLLPLLLTGIAVAQQGPTDTSSLLRIPLTAGAVRVTDPAATREFGQVLNTLAKGQNSGCQTSEYLVWGDADQAEQISDDLAAQFRARNLTFKTLDEDEDEESSSLSFLLSDKTNRYVGLLYGDAESIVLGWCQLKAAQAVKPPAPAPAAANKPATPAKPGTPAARPPTPAPAPTAKPGAQSPALGKYGCAESVPRYLGGSYTSQIETRGYFNLGSGGSYKDVYGAAGRWRFDAATGLTHFSGAGFDRATAERMDGNRLWLVIPTASGEMRWSCSLT</sequence>
<comment type="caution">
    <text evidence="3">The sequence shown here is derived from an EMBL/GenBank/DDBJ whole genome shotgun (WGS) entry which is preliminary data.</text>
</comment>
<reference evidence="4" key="1">
    <citation type="journal article" date="2019" name="Int. J. Syst. Evol. Microbiol.">
        <title>The Global Catalogue of Microorganisms (GCM) 10K type strain sequencing project: providing services to taxonomists for standard genome sequencing and annotation.</title>
        <authorList>
            <consortium name="The Broad Institute Genomics Platform"/>
            <consortium name="The Broad Institute Genome Sequencing Center for Infectious Disease"/>
            <person name="Wu L."/>
            <person name="Ma J."/>
        </authorList>
    </citation>
    <scope>NUCLEOTIDE SEQUENCE [LARGE SCALE GENOMIC DNA]</scope>
    <source>
        <strain evidence="4">CCUG 56029</strain>
    </source>
</reference>
<organism evidence="3 4">
    <name type="scientific">Deinococcus navajonensis</name>
    <dbReference type="NCBI Taxonomy" id="309884"/>
    <lineage>
        <taxon>Bacteria</taxon>
        <taxon>Thermotogati</taxon>
        <taxon>Deinococcota</taxon>
        <taxon>Deinococci</taxon>
        <taxon>Deinococcales</taxon>
        <taxon>Deinococcaceae</taxon>
        <taxon>Deinococcus</taxon>
    </lineage>
</organism>
<feature type="region of interest" description="Disordered" evidence="1">
    <location>
        <begin position="148"/>
        <end position="188"/>
    </location>
</feature>
<evidence type="ECO:0000313" key="4">
    <source>
        <dbReference type="Proteomes" id="UP001595998"/>
    </source>
</evidence>
<feature type="signal peptide" evidence="2">
    <location>
        <begin position="1"/>
        <end position="18"/>
    </location>
</feature>
<evidence type="ECO:0000256" key="1">
    <source>
        <dbReference type="SAM" id="MobiDB-lite"/>
    </source>
</evidence>
<name>A0ABV8XNN7_9DEIO</name>
<keyword evidence="4" id="KW-1185">Reference proteome</keyword>
<keyword evidence="2" id="KW-0732">Signal</keyword>
<dbReference type="RefSeq" id="WP_380038720.1">
    <property type="nucleotide sequence ID" value="NZ_JBHSEH010000007.1"/>
</dbReference>
<dbReference type="Proteomes" id="UP001595998">
    <property type="component" value="Unassembled WGS sequence"/>
</dbReference>
<accession>A0ABV8XNN7</accession>
<protein>
    <submittedName>
        <fullName evidence="3">Uncharacterized protein</fullName>
    </submittedName>
</protein>
<gene>
    <name evidence="3" type="ORF">ACFOZ9_09005</name>
</gene>